<feature type="domain" description="Aminoglycoside phosphotransferase" evidence="1">
    <location>
        <begin position="39"/>
        <end position="262"/>
    </location>
</feature>
<reference evidence="2 3" key="1">
    <citation type="submission" date="2021-09" db="EMBL/GenBank/DDBJ databases">
        <title>The complete genome sequence of a new microorganism.</title>
        <authorList>
            <person name="Zi Z."/>
        </authorList>
    </citation>
    <scope>NUCLEOTIDE SEQUENCE [LARGE SCALE GENOMIC DNA]</scope>
    <source>
        <strain evidence="2 3">WGZ8</strain>
    </source>
</reference>
<keyword evidence="3" id="KW-1185">Reference proteome</keyword>
<dbReference type="Proteomes" id="UP000704176">
    <property type="component" value="Unassembled WGS sequence"/>
</dbReference>
<dbReference type="Pfam" id="PF01636">
    <property type="entry name" value="APH"/>
    <property type="match status" value="1"/>
</dbReference>
<gene>
    <name evidence="2" type="ORF">K9B37_17520</name>
</gene>
<proteinExistence type="predicted"/>
<name>A0ABS7VR86_9HYPH</name>
<protein>
    <submittedName>
        <fullName evidence="2">Aminoglycoside phosphotransferase family protein</fullName>
    </submittedName>
</protein>
<organism evidence="2 3">
    <name type="scientific">Microvirga puerhi</name>
    <dbReference type="NCBI Taxonomy" id="2876078"/>
    <lineage>
        <taxon>Bacteria</taxon>
        <taxon>Pseudomonadati</taxon>
        <taxon>Pseudomonadota</taxon>
        <taxon>Alphaproteobacteria</taxon>
        <taxon>Hyphomicrobiales</taxon>
        <taxon>Methylobacteriaceae</taxon>
        <taxon>Microvirga</taxon>
    </lineage>
</organism>
<sequence length="315" mass="35401">MNENLPEPPRISEGQARAMARAIIAHHFGSKPKRVSQKGGGITNFVFETNHAEGDFIVRMSPQAAKVKEYLKEQWAMAQVRKVGVPVPEVLEVGADVVPIPYMVSRKVEGGEATHHPEQMAVLREMGHLTALIHTIPTSGFGHTFDWSSNQLSRKETWAEYLKRELNIEQRLKVLEMNRMLSKPQLKALNTTLRDIENLEANPVLNHGDMRLKNVMVDDAGAITAVIDWEFCSSNVAPYWDLALALHDLSVDAKQAFLGGYGLSEKEVRAMAPILKALNVINYAPFVERAAEEKDERRLDQYRTRFSGALDLYSL</sequence>
<dbReference type="SUPFAM" id="SSF56112">
    <property type="entry name" value="Protein kinase-like (PK-like)"/>
    <property type="match status" value="1"/>
</dbReference>
<dbReference type="PANTHER" id="PTHR21310">
    <property type="entry name" value="AMINOGLYCOSIDE PHOSPHOTRANSFERASE-RELATED-RELATED"/>
    <property type="match status" value="1"/>
</dbReference>
<dbReference type="EMBL" id="JAIRBM010000014">
    <property type="protein sequence ID" value="MBZ6078066.1"/>
    <property type="molecule type" value="Genomic_DNA"/>
</dbReference>
<dbReference type="InterPro" id="IPR011009">
    <property type="entry name" value="Kinase-like_dom_sf"/>
</dbReference>
<evidence type="ECO:0000313" key="2">
    <source>
        <dbReference type="EMBL" id="MBZ6078066.1"/>
    </source>
</evidence>
<comment type="caution">
    <text evidence="2">The sequence shown here is derived from an EMBL/GenBank/DDBJ whole genome shotgun (WGS) entry which is preliminary data.</text>
</comment>
<dbReference type="RefSeq" id="WP_224314817.1">
    <property type="nucleotide sequence ID" value="NZ_JAIRBM010000014.1"/>
</dbReference>
<dbReference type="InterPro" id="IPR002575">
    <property type="entry name" value="Aminoglycoside_PTrfase"/>
</dbReference>
<accession>A0ABS7VR86</accession>
<dbReference type="Gene3D" id="3.90.1200.10">
    <property type="match status" value="1"/>
</dbReference>
<evidence type="ECO:0000313" key="3">
    <source>
        <dbReference type="Proteomes" id="UP000704176"/>
    </source>
</evidence>
<dbReference type="InterPro" id="IPR051678">
    <property type="entry name" value="AGP_Transferase"/>
</dbReference>
<evidence type="ECO:0000259" key="1">
    <source>
        <dbReference type="Pfam" id="PF01636"/>
    </source>
</evidence>